<accession>A0A4S4C481</accession>
<dbReference type="InterPro" id="IPR023753">
    <property type="entry name" value="FAD/NAD-binding_dom"/>
</dbReference>
<name>A0A4S4C481_9BACL</name>
<evidence type="ECO:0000256" key="2">
    <source>
        <dbReference type="ARBA" id="ARBA00005272"/>
    </source>
</evidence>
<dbReference type="GO" id="GO:0003955">
    <property type="term" value="F:NAD(P)H dehydrogenase (quinone) activity"/>
    <property type="evidence" value="ECO:0007669"/>
    <property type="project" value="TreeGrafter"/>
</dbReference>
<dbReference type="PANTHER" id="PTHR42913:SF3">
    <property type="entry name" value="64 KDA MITOCHONDRIAL NADH DEHYDROGENASE (EUROFUNG)"/>
    <property type="match status" value="1"/>
</dbReference>
<evidence type="ECO:0000259" key="6">
    <source>
        <dbReference type="Pfam" id="PF07992"/>
    </source>
</evidence>
<reference evidence="7 8" key="1">
    <citation type="submission" date="2019-04" db="EMBL/GenBank/DDBJ databases">
        <title>Cohnella sp. nov. isolated from preserved vegetables.</title>
        <authorList>
            <person name="Lin S.-Y."/>
            <person name="Hung M.-H."/>
            <person name="Young C.-C."/>
        </authorList>
    </citation>
    <scope>NUCLEOTIDE SEQUENCE [LARGE SCALE GENOMIC DNA]</scope>
    <source>
        <strain evidence="7 8">CC-MHH1044</strain>
    </source>
</reference>
<protein>
    <submittedName>
        <fullName evidence="7">NAD(P)/FAD-dependent oxidoreductase</fullName>
    </submittedName>
</protein>
<dbReference type="RefSeq" id="WP_136368858.1">
    <property type="nucleotide sequence ID" value="NZ_SSOB01000006.1"/>
</dbReference>
<comment type="similarity">
    <text evidence="2">Belongs to the NADH dehydrogenase family.</text>
</comment>
<comment type="cofactor">
    <cofactor evidence="1">
        <name>FAD</name>
        <dbReference type="ChEBI" id="CHEBI:57692"/>
    </cofactor>
</comment>
<comment type="caution">
    <text evidence="7">The sequence shown here is derived from an EMBL/GenBank/DDBJ whole genome shotgun (WGS) entry which is preliminary data.</text>
</comment>
<evidence type="ECO:0000313" key="7">
    <source>
        <dbReference type="EMBL" id="THF82597.1"/>
    </source>
</evidence>
<gene>
    <name evidence="7" type="ORF">E6C55_05845</name>
</gene>
<dbReference type="EMBL" id="SSOB01000006">
    <property type="protein sequence ID" value="THF82597.1"/>
    <property type="molecule type" value="Genomic_DNA"/>
</dbReference>
<dbReference type="PANTHER" id="PTHR42913">
    <property type="entry name" value="APOPTOSIS-INDUCING FACTOR 1"/>
    <property type="match status" value="1"/>
</dbReference>
<keyword evidence="4" id="KW-0274">FAD</keyword>
<organism evidence="7 8">
    <name type="scientific">Cohnella fermenti</name>
    <dbReference type="NCBI Taxonomy" id="2565925"/>
    <lineage>
        <taxon>Bacteria</taxon>
        <taxon>Bacillati</taxon>
        <taxon>Bacillota</taxon>
        <taxon>Bacilli</taxon>
        <taxon>Bacillales</taxon>
        <taxon>Paenibacillaceae</taxon>
        <taxon>Cohnella</taxon>
    </lineage>
</organism>
<dbReference type="PRINTS" id="PR00469">
    <property type="entry name" value="PNDRDTASEII"/>
</dbReference>
<evidence type="ECO:0000313" key="8">
    <source>
        <dbReference type="Proteomes" id="UP000310636"/>
    </source>
</evidence>
<dbReference type="Proteomes" id="UP000310636">
    <property type="component" value="Unassembled WGS sequence"/>
</dbReference>
<proteinExistence type="inferred from homology"/>
<dbReference type="PRINTS" id="PR00368">
    <property type="entry name" value="FADPNR"/>
</dbReference>
<sequence length="351" mass="38517">MKNIIVLGGGYGGLTAVQELLTGIPADVRVTLVDRMPFGSLKTEYYALAAGTVSELEVRVGFPSHPQLQIVYGEIIGISFEERAVYLLNNDPLFYDSLIVALGCTDNYHGIPGAAEYTASVQTLASTRRTYQLLNDVRPYGQVSIIGGGLSGVEVASELRESRPDLNIRILDRSSLMSAFPTRLQKYVAEWFSEHHVELRSGIHTSRIEGGIIYNGDEEIVGDVAVWTAGIQPVKLVQDLQLPKDNQGRLIVNEFHELPDAPDVFVIGDCSSQPFSPSGQLAQAQAHQVVQVLHARWHNKTIKLPRIQLKGTVGSLGKKSGFALMGKTSLMGRIPRMLKSGVLWKSRRHFG</sequence>
<feature type="domain" description="FAD/NAD(P)-binding" evidence="6">
    <location>
        <begin position="3"/>
        <end position="282"/>
    </location>
</feature>
<dbReference type="SUPFAM" id="SSF51905">
    <property type="entry name" value="FAD/NAD(P)-binding domain"/>
    <property type="match status" value="1"/>
</dbReference>
<dbReference type="Pfam" id="PF07992">
    <property type="entry name" value="Pyr_redox_2"/>
    <property type="match status" value="1"/>
</dbReference>
<dbReference type="AlphaFoldDB" id="A0A4S4C481"/>
<dbReference type="OrthoDB" id="9784880at2"/>
<dbReference type="GO" id="GO:0019646">
    <property type="term" value="P:aerobic electron transport chain"/>
    <property type="evidence" value="ECO:0007669"/>
    <property type="project" value="TreeGrafter"/>
</dbReference>
<keyword evidence="5" id="KW-0560">Oxidoreductase</keyword>
<dbReference type="InterPro" id="IPR051169">
    <property type="entry name" value="NADH-Q_oxidoreductase"/>
</dbReference>
<evidence type="ECO:0000256" key="3">
    <source>
        <dbReference type="ARBA" id="ARBA00022630"/>
    </source>
</evidence>
<keyword evidence="8" id="KW-1185">Reference proteome</keyword>
<evidence type="ECO:0000256" key="5">
    <source>
        <dbReference type="ARBA" id="ARBA00023002"/>
    </source>
</evidence>
<keyword evidence="3" id="KW-0285">Flavoprotein</keyword>
<evidence type="ECO:0000256" key="4">
    <source>
        <dbReference type="ARBA" id="ARBA00022827"/>
    </source>
</evidence>
<dbReference type="Gene3D" id="3.50.50.100">
    <property type="match status" value="1"/>
</dbReference>
<evidence type="ECO:0000256" key="1">
    <source>
        <dbReference type="ARBA" id="ARBA00001974"/>
    </source>
</evidence>
<dbReference type="InterPro" id="IPR036188">
    <property type="entry name" value="FAD/NAD-bd_sf"/>
</dbReference>